<evidence type="ECO:0000313" key="2">
    <source>
        <dbReference type="Proteomes" id="UP000632339"/>
    </source>
</evidence>
<evidence type="ECO:0000313" key="1">
    <source>
        <dbReference type="EMBL" id="GGN09729.1"/>
    </source>
</evidence>
<protein>
    <submittedName>
        <fullName evidence="1">Uncharacterized protein</fullName>
    </submittedName>
</protein>
<reference evidence="2" key="1">
    <citation type="journal article" date="2019" name="Int. J. Syst. Evol. Microbiol.">
        <title>The Global Catalogue of Microorganisms (GCM) 10K type strain sequencing project: providing services to taxonomists for standard genome sequencing and annotation.</title>
        <authorList>
            <consortium name="The Broad Institute Genomics Platform"/>
            <consortium name="The Broad Institute Genome Sequencing Center for Infectious Disease"/>
            <person name="Wu L."/>
            <person name="Ma J."/>
        </authorList>
    </citation>
    <scope>NUCLEOTIDE SEQUENCE [LARGE SCALE GENOMIC DNA]</scope>
    <source>
        <strain evidence="2">CGMCC 1.6375</strain>
    </source>
</reference>
<keyword evidence="2" id="KW-1185">Reference proteome</keyword>
<proteinExistence type="predicted"/>
<organism evidence="1 2">
    <name type="scientific">Dyadobacter beijingensis</name>
    <dbReference type="NCBI Taxonomy" id="365489"/>
    <lineage>
        <taxon>Bacteria</taxon>
        <taxon>Pseudomonadati</taxon>
        <taxon>Bacteroidota</taxon>
        <taxon>Cytophagia</taxon>
        <taxon>Cytophagales</taxon>
        <taxon>Spirosomataceae</taxon>
        <taxon>Dyadobacter</taxon>
    </lineage>
</organism>
<sequence length="60" mass="6779">MAVVVTKWLRMGQSTLRRLATRLLSTERLRLPDMVQTHTALLPRVTMQKAGLRAFGRTSG</sequence>
<gene>
    <name evidence="1" type="ORF">GCM10010967_52010</name>
</gene>
<name>A0ABQ2IJ81_9BACT</name>
<comment type="caution">
    <text evidence="1">The sequence shown here is derived from an EMBL/GenBank/DDBJ whole genome shotgun (WGS) entry which is preliminary data.</text>
</comment>
<dbReference type="EMBL" id="BMLI01000003">
    <property type="protein sequence ID" value="GGN09729.1"/>
    <property type="molecule type" value="Genomic_DNA"/>
</dbReference>
<dbReference type="Proteomes" id="UP000632339">
    <property type="component" value="Unassembled WGS sequence"/>
</dbReference>
<accession>A0ABQ2IJ81</accession>